<dbReference type="Proteomes" id="UP000070700">
    <property type="component" value="Unassembled WGS sequence"/>
</dbReference>
<proteinExistence type="predicted"/>
<dbReference type="GeneID" id="28830521"/>
<dbReference type="EMBL" id="KQ947436">
    <property type="protein sequence ID" value="KUJ08310.1"/>
    <property type="molecule type" value="Genomic_DNA"/>
</dbReference>
<dbReference type="OrthoDB" id="3562910at2759"/>
<dbReference type="AlphaFoldDB" id="A0A132B7C5"/>
<feature type="domain" description="SRR1-like" evidence="1">
    <location>
        <begin position="78"/>
        <end position="198"/>
    </location>
</feature>
<dbReference type="KEGG" id="psco:LY89DRAFT_742148"/>
<keyword evidence="3" id="KW-1185">Reference proteome</keyword>
<reference evidence="2 3" key="1">
    <citation type="submission" date="2015-10" db="EMBL/GenBank/DDBJ databases">
        <title>Full genome of DAOMC 229536 Phialocephala scopiformis, a fungal endophyte of spruce producing the potent anti-insectan compound rugulosin.</title>
        <authorList>
            <consortium name="DOE Joint Genome Institute"/>
            <person name="Walker A.K."/>
            <person name="Frasz S.L."/>
            <person name="Seifert K.A."/>
            <person name="Miller J.D."/>
            <person name="Mondo S.J."/>
            <person name="Labutti K."/>
            <person name="Lipzen A."/>
            <person name="Dockter R."/>
            <person name="Kennedy M."/>
            <person name="Grigoriev I.V."/>
            <person name="Spatafora J.W."/>
        </authorList>
    </citation>
    <scope>NUCLEOTIDE SEQUENCE [LARGE SCALE GENOMIC DNA]</scope>
    <source>
        <strain evidence="2 3">CBS 120377</strain>
    </source>
</reference>
<name>A0A132B7C5_MOLSC</name>
<dbReference type="RefSeq" id="XP_018062665.1">
    <property type="nucleotide sequence ID" value="XM_018220795.1"/>
</dbReference>
<dbReference type="InterPro" id="IPR012942">
    <property type="entry name" value="SRR1-like"/>
</dbReference>
<organism evidence="2 3">
    <name type="scientific">Mollisia scopiformis</name>
    <name type="common">Conifer needle endophyte fungus</name>
    <name type="synonym">Phialocephala scopiformis</name>
    <dbReference type="NCBI Taxonomy" id="149040"/>
    <lineage>
        <taxon>Eukaryota</taxon>
        <taxon>Fungi</taxon>
        <taxon>Dikarya</taxon>
        <taxon>Ascomycota</taxon>
        <taxon>Pezizomycotina</taxon>
        <taxon>Leotiomycetes</taxon>
        <taxon>Helotiales</taxon>
        <taxon>Mollisiaceae</taxon>
        <taxon>Mollisia</taxon>
    </lineage>
</organism>
<evidence type="ECO:0000313" key="2">
    <source>
        <dbReference type="EMBL" id="KUJ08310.1"/>
    </source>
</evidence>
<protein>
    <recommendedName>
        <fullName evidence="1">SRR1-like domain-containing protein</fullName>
    </recommendedName>
</protein>
<evidence type="ECO:0000313" key="3">
    <source>
        <dbReference type="Proteomes" id="UP000070700"/>
    </source>
</evidence>
<evidence type="ECO:0000259" key="1">
    <source>
        <dbReference type="Pfam" id="PF07985"/>
    </source>
</evidence>
<dbReference type="InParanoid" id="A0A132B7C5"/>
<dbReference type="Pfam" id="PF07985">
    <property type="entry name" value="SRR1"/>
    <property type="match status" value="1"/>
</dbReference>
<accession>A0A132B7C5</accession>
<sequence length="262" mass="28986">MSSFCIAQIPAKPRAPKMRPRYESVTSRNLPPTFISVDSLVNAPTIEVGRDVLQASEKWLASEYAPQLAMTIAQIIADRAGQPISNIVCLGIGNRRARDIDQFVLLAQIATQLSVAQPSILDNIVAQDPNMSPEMKGLFQIHGCRVVEDPEAFGFVGPDTFLFAPFLPIFAVLRGLRNRGCTDFGMYIGNDLKRMVGGPEKNSHRFGVHESDQASFEQIALSIQDETVCKRSMVPCDTPVGLRGTFRGLRDLEIWWRPVELG</sequence>
<gene>
    <name evidence="2" type="ORF">LY89DRAFT_742148</name>
</gene>